<accession>A0A1I4QAE0</accession>
<sequence>MQMLCKVNATEAPDPGEIASLADYVRCTSRLREVMGRHIENLLRAGNPVVLDFPANTRASRQWMKTIFANANAAHRLYYLDVSDEECKRRLRQRNEASAHQFSTSDAEFDAITAHFVPPSDDEGFTIVRA</sequence>
<gene>
    <name evidence="1" type="ORF">SAMN02982985_03833</name>
</gene>
<reference evidence="1 2" key="1">
    <citation type="submission" date="2016-10" db="EMBL/GenBank/DDBJ databases">
        <authorList>
            <person name="de Groot N.N."/>
        </authorList>
    </citation>
    <scope>NUCLEOTIDE SEQUENCE [LARGE SCALE GENOMIC DNA]</scope>
    <source>
        <strain evidence="1 2">ATCC 43154</strain>
    </source>
</reference>
<dbReference type="AlphaFoldDB" id="A0A1I4QAE0"/>
<dbReference type="Pfam" id="PF13671">
    <property type="entry name" value="AAA_33"/>
    <property type="match status" value="1"/>
</dbReference>
<dbReference type="RefSeq" id="WP_093389310.1">
    <property type="nucleotide sequence ID" value="NZ_FOTW01000018.1"/>
</dbReference>
<protein>
    <submittedName>
        <fullName evidence="1">AAA domain-containing protein</fullName>
    </submittedName>
</protein>
<dbReference type="SUPFAM" id="SSF52540">
    <property type="entry name" value="P-loop containing nucleoside triphosphate hydrolases"/>
    <property type="match status" value="1"/>
</dbReference>
<dbReference type="OrthoDB" id="531205at2"/>
<organism evidence="1 2">
    <name type="scientific">Rugamonas rubra</name>
    <dbReference type="NCBI Taxonomy" id="758825"/>
    <lineage>
        <taxon>Bacteria</taxon>
        <taxon>Pseudomonadati</taxon>
        <taxon>Pseudomonadota</taxon>
        <taxon>Betaproteobacteria</taxon>
        <taxon>Burkholderiales</taxon>
        <taxon>Oxalobacteraceae</taxon>
        <taxon>Telluria group</taxon>
        <taxon>Rugamonas</taxon>
    </lineage>
</organism>
<dbReference type="EMBL" id="FOTW01000018">
    <property type="protein sequence ID" value="SFM36655.1"/>
    <property type="molecule type" value="Genomic_DNA"/>
</dbReference>
<evidence type="ECO:0000313" key="2">
    <source>
        <dbReference type="Proteomes" id="UP000199470"/>
    </source>
</evidence>
<evidence type="ECO:0000313" key="1">
    <source>
        <dbReference type="EMBL" id="SFM36655.1"/>
    </source>
</evidence>
<name>A0A1I4QAE0_9BURK</name>
<proteinExistence type="predicted"/>
<dbReference type="Gene3D" id="3.40.50.300">
    <property type="entry name" value="P-loop containing nucleotide triphosphate hydrolases"/>
    <property type="match status" value="1"/>
</dbReference>
<keyword evidence="2" id="KW-1185">Reference proteome</keyword>
<dbReference type="Proteomes" id="UP000199470">
    <property type="component" value="Unassembled WGS sequence"/>
</dbReference>
<dbReference type="InterPro" id="IPR027417">
    <property type="entry name" value="P-loop_NTPase"/>
</dbReference>